<evidence type="ECO:0000313" key="3">
    <source>
        <dbReference type="Proteomes" id="UP000249493"/>
    </source>
</evidence>
<organism evidence="2 3">
    <name type="scientific">Pseudomonas fluorescens</name>
    <dbReference type="NCBI Taxonomy" id="294"/>
    <lineage>
        <taxon>Bacteria</taxon>
        <taxon>Pseudomonadati</taxon>
        <taxon>Pseudomonadota</taxon>
        <taxon>Gammaproteobacteria</taxon>
        <taxon>Pseudomonadales</taxon>
        <taxon>Pseudomonadaceae</taxon>
        <taxon>Pseudomonas</taxon>
    </lineage>
</organism>
<evidence type="ECO:0000256" key="1">
    <source>
        <dbReference type="SAM" id="MobiDB-lite"/>
    </source>
</evidence>
<reference evidence="2 3" key="1">
    <citation type="submission" date="2018-06" db="EMBL/GenBank/DDBJ databases">
        <authorList>
            <person name="Zhirakovskaya E."/>
        </authorList>
    </citation>
    <scope>NUCLEOTIDE SEQUENCE [LARGE SCALE GENOMIC DNA]</scope>
    <source>
        <strain evidence="2 3">LY3</strain>
    </source>
</reference>
<name>A0A327MZL1_PSEFL</name>
<feature type="region of interest" description="Disordered" evidence="1">
    <location>
        <begin position="52"/>
        <end position="72"/>
    </location>
</feature>
<comment type="caution">
    <text evidence="2">The sequence shown here is derived from an EMBL/GenBank/DDBJ whole genome shotgun (WGS) entry which is preliminary data.</text>
</comment>
<sequence>MPTTNPAHDKKHTVGASLLAMADWQVTTMLNVRASSRAGSFTGEIYSHCESDGAAIPPARESYSKNKAEAAA</sequence>
<dbReference type="EMBL" id="QLIN01000007">
    <property type="protein sequence ID" value="RAI68291.1"/>
    <property type="molecule type" value="Genomic_DNA"/>
</dbReference>
<proteinExistence type="predicted"/>
<protein>
    <submittedName>
        <fullName evidence="2">Uncharacterized protein</fullName>
    </submittedName>
</protein>
<accession>A0A327MZL1</accession>
<feature type="compositionally biased region" description="Basic and acidic residues" evidence="1">
    <location>
        <begin position="62"/>
        <end position="72"/>
    </location>
</feature>
<evidence type="ECO:0000313" key="2">
    <source>
        <dbReference type="EMBL" id="RAI68291.1"/>
    </source>
</evidence>
<gene>
    <name evidence="2" type="ORF">DOZ80_18035</name>
</gene>
<dbReference type="AlphaFoldDB" id="A0A327MZL1"/>
<dbReference type="Proteomes" id="UP000249493">
    <property type="component" value="Unassembled WGS sequence"/>
</dbReference>